<keyword evidence="7" id="KW-1185">Reference proteome</keyword>
<comment type="catalytic activity">
    <reaction evidence="4">
        <text>L-threonyl-[protein] + acetyl-CoA = O-acetyl-L-threonyl-[protein] + CoA</text>
        <dbReference type="Rhea" id="RHEA:65340"/>
        <dbReference type="Rhea" id="RHEA-COMP:11060"/>
        <dbReference type="Rhea" id="RHEA-COMP:16780"/>
        <dbReference type="ChEBI" id="CHEBI:30013"/>
        <dbReference type="ChEBI" id="CHEBI:57287"/>
        <dbReference type="ChEBI" id="CHEBI:57288"/>
        <dbReference type="ChEBI" id="CHEBI:141025"/>
    </reaction>
    <physiologicalReaction direction="left-to-right" evidence="4">
        <dbReference type="Rhea" id="RHEA:65341"/>
    </physiologicalReaction>
</comment>
<keyword evidence="1" id="KW-0808">Transferase</keyword>
<comment type="catalytic activity">
    <reaction evidence="5">
        <text>L-seryl-[protein] + acetyl-CoA = O-acetyl-L-seryl-[protein] + CoA</text>
        <dbReference type="Rhea" id="RHEA:59392"/>
        <dbReference type="Rhea" id="RHEA-COMP:9863"/>
        <dbReference type="Rhea" id="RHEA-COMP:15352"/>
        <dbReference type="ChEBI" id="CHEBI:29999"/>
        <dbReference type="ChEBI" id="CHEBI:57287"/>
        <dbReference type="ChEBI" id="CHEBI:57288"/>
        <dbReference type="ChEBI" id="CHEBI:141128"/>
    </reaction>
    <physiologicalReaction direction="left-to-right" evidence="5">
        <dbReference type="Rhea" id="RHEA:59393"/>
    </physiologicalReaction>
</comment>
<dbReference type="Proteomes" id="UP000051936">
    <property type="component" value="Unassembled WGS sequence"/>
</dbReference>
<proteinExistence type="inferred from homology"/>
<name>A0A0R3EAU4_9BRAD</name>
<organism evidence="6 7">
    <name type="scientific">Bradyrhizobium manausense</name>
    <dbReference type="NCBI Taxonomy" id="989370"/>
    <lineage>
        <taxon>Bacteria</taxon>
        <taxon>Pseudomonadati</taxon>
        <taxon>Pseudomonadota</taxon>
        <taxon>Alphaproteobacteria</taxon>
        <taxon>Hyphomicrobiales</taxon>
        <taxon>Nitrobacteraceae</taxon>
        <taxon>Bradyrhizobium</taxon>
    </lineage>
</organism>
<evidence type="ECO:0000256" key="4">
    <source>
        <dbReference type="ARBA" id="ARBA00048364"/>
    </source>
</evidence>
<dbReference type="RefSeq" id="WP_057742443.1">
    <property type="nucleotide sequence ID" value="NZ_LJYG01000022.1"/>
</dbReference>
<evidence type="ECO:0000256" key="2">
    <source>
        <dbReference type="ARBA" id="ARBA00023315"/>
    </source>
</evidence>
<reference evidence="6 7" key="1">
    <citation type="submission" date="2015-09" db="EMBL/GenBank/DDBJ databases">
        <title>Draft Genome Sequence of Bradyrhizobium manausense Strain BR 3351T, a Novel Symbiotic Nitrogen-Fixing Alphaproteobacterium Isolated from Brazilian Amazon Rain Forest.</title>
        <authorList>
            <person name="De Araujo J.L."/>
            <person name="Zilli J.E."/>
        </authorList>
    </citation>
    <scope>NUCLEOTIDE SEQUENCE [LARGE SCALE GENOMIC DNA]</scope>
    <source>
        <strain evidence="6 7">BR3351</strain>
    </source>
</reference>
<dbReference type="InterPro" id="IPR005083">
    <property type="entry name" value="YopJ-like"/>
</dbReference>
<accession>A0A0R3EAU4</accession>
<evidence type="ECO:0000256" key="3">
    <source>
        <dbReference type="ARBA" id="ARBA00023785"/>
    </source>
</evidence>
<evidence type="ECO:0000256" key="5">
    <source>
        <dbReference type="ARBA" id="ARBA00048662"/>
    </source>
</evidence>
<dbReference type="EMBL" id="LJYG01000022">
    <property type="protein sequence ID" value="KRQ16770.1"/>
    <property type="molecule type" value="Genomic_DNA"/>
</dbReference>
<protein>
    <submittedName>
        <fullName evidence="6">Uncharacterized protein</fullName>
    </submittedName>
</protein>
<evidence type="ECO:0000256" key="1">
    <source>
        <dbReference type="ARBA" id="ARBA00022679"/>
    </source>
</evidence>
<evidence type="ECO:0000313" key="6">
    <source>
        <dbReference type="EMBL" id="KRQ16770.1"/>
    </source>
</evidence>
<comment type="caution">
    <text evidence="6">The sequence shown here is derived from an EMBL/GenBank/DDBJ whole genome shotgun (WGS) entry which is preliminary data.</text>
</comment>
<gene>
    <name evidence="6" type="ORF">AOQ71_04495</name>
</gene>
<dbReference type="AlphaFoldDB" id="A0A0R3EAU4"/>
<evidence type="ECO:0000313" key="7">
    <source>
        <dbReference type="Proteomes" id="UP000051936"/>
    </source>
</evidence>
<sequence>MEYGQQVAHYMSADRQPDQELLSLDIANLHRLADSYNKRYPKLNLKYMDSPAKLLSALADRSSDSSWRAIVRLADGEMHHFAADVRTRAGAPPTVIVMEPADLYTFLTPYSGLRRQALQQLGTEPKWAFIGVGAQKSSADCVIFDMQFALAAHQELSIFDGWHSNLHRHGTIADEGDDSNNYIPSPDAMLEFADIRLFHGEMFLPALFYKHSHSKGVIEEVAMYQAGIKDEDVSSSRRDPKTESLAERLEAFAVERGPLKHSASIEASRATKIRTTLDTMLSD</sequence>
<keyword evidence="2" id="KW-0012">Acyltransferase</keyword>
<dbReference type="GO" id="GO:0016746">
    <property type="term" value="F:acyltransferase activity"/>
    <property type="evidence" value="ECO:0007669"/>
    <property type="project" value="UniProtKB-KW"/>
</dbReference>
<comment type="similarity">
    <text evidence="3">Belongs to the acetyltransferase YopJ family.</text>
</comment>
<dbReference type="Pfam" id="PF03421">
    <property type="entry name" value="Acetyltransf_14"/>
    <property type="match status" value="1"/>
</dbReference>